<evidence type="ECO:0000313" key="2">
    <source>
        <dbReference type="Proteomes" id="UP000239494"/>
    </source>
</evidence>
<dbReference type="Proteomes" id="UP000239494">
    <property type="component" value="Unassembled WGS sequence"/>
</dbReference>
<reference evidence="1 2" key="1">
    <citation type="submission" date="2018-03" db="EMBL/GenBank/DDBJ databases">
        <title>Genomic Encyclopedia of Archaeal and Bacterial Type Strains, Phase II (KMG-II): from individual species to whole genera.</title>
        <authorList>
            <person name="Goeker M."/>
        </authorList>
    </citation>
    <scope>NUCLEOTIDE SEQUENCE [LARGE SCALE GENOMIC DNA]</scope>
    <source>
        <strain evidence="1 2">DSM 44720</strain>
    </source>
</reference>
<dbReference type="SUPFAM" id="SSF54427">
    <property type="entry name" value="NTF2-like"/>
    <property type="match status" value="2"/>
</dbReference>
<proteinExistence type="predicted"/>
<dbReference type="EMBL" id="PVTF01000006">
    <property type="protein sequence ID" value="PRY40467.1"/>
    <property type="molecule type" value="Genomic_DNA"/>
</dbReference>
<dbReference type="InterPro" id="IPR032710">
    <property type="entry name" value="NTF2-like_dom_sf"/>
</dbReference>
<dbReference type="Gene3D" id="3.10.450.50">
    <property type="match status" value="2"/>
</dbReference>
<organism evidence="1 2">
    <name type="scientific">Umezawaea tangerina</name>
    <dbReference type="NCBI Taxonomy" id="84725"/>
    <lineage>
        <taxon>Bacteria</taxon>
        <taxon>Bacillati</taxon>
        <taxon>Actinomycetota</taxon>
        <taxon>Actinomycetes</taxon>
        <taxon>Pseudonocardiales</taxon>
        <taxon>Pseudonocardiaceae</taxon>
        <taxon>Umezawaea</taxon>
    </lineage>
</organism>
<accession>A0A2T0T474</accession>
<comment type="caution">
    <text evidence="1">The sequence shown here is derived from an EMBL/GenBank/DDBJ whole genome shotgun (WGS) entry which is preliminary data.</text>
</comment>
<keyword evidence="2" id="KW-1185">Reference proteome</keyword>
<dbReference type="RefSeq" id="WP_106189018.1">
    <property type="nucleotide sequence ID" value="NZ_PVTF01000006.1"/>
</dbReference>
<protein>
    <submittedName>
        <fullName evidence="1">SnoaL-like protein</fullName>
    </submittedName>
</protein>
<sequence>MTDNAAPADRSRRTLLKTAALGGTAAAAGLALPATARASAPTTAVDTSHASPEVVRVLSAYFRDKSAADVEATMAHFAKRPVTYVDAVVGWPFSTWQELHDLFARYMPTWPAGARSYPTRIVGDATGAIVHFTDDAGLFGPSEIRAVGVVDLTRGRITRWVDYWDGRHFGISDRDALKVPDDRFPTDFKESTVGENAAARTRRVAAELNRAFAADDSAAASALFTPDASFTDLVSHVHVVGRRHIGSFLAGARGLLPYTGSGARVRHVVGSNTGGGYEWTASGAVPRGVNTLELDDAGRITSFTAMWDGAEVEDDRLLRLAAAAVER</sequence>
<name>A0A2T0T474_9PSEU</name>
<dbReference type="PROSITE" id="PS51318">
    <property type="entry name" value="TAT"/>
    <property type="match status" value="1"/>
</dbReference>
<dbReference type="InterPro" id="IPR006311">
    <property type="entry name" value="TAT_signal"/>
</dbReference>
<dbReference type="AlphaFoldDB" id="A0A2T0T474"/>
<gene>
    <name evidence="1" type="ORF">CLV43_106203</name>
</gene>
<evidence type="ECO:0000313" key="1">
    <source>
        <dbReference type="EMBL" id="PRY40467.1"/>
    </source>
</evidence>